<organism evidence="2 4">
    <name type="scientific">Amycolatopsis regifaucium</name>
    <dbReference type="NCBI Taxonomy" id="546365"/>
    <lineage>
        <taxon>Bacteria</taxon>
        <taxon>Bacillati</taxon>
        <taxon>Actinomycetota</taxon>
        <taxon>Actinomycetes</taxon>
        <taxon>Pseudonocardiales</taxon>
        <taxon>Pseudonocardiaceae</taxon>
        <taxon>Amycolatopsis</taxon>
    </lineage>
</organism>
<proteinExistence type="predicted"/>
<reference evidence="3 5" key="2">
    <citation type="submission" date="2016-11" db="EMBL/GenBank/DDBJ databases">
        <title>Genome sequencing of Amycolatopsis regifaucium.</title>
        <authorList>
            <person name="Mayilraj S."/>
            <person name="Kaur N."/>
        </authorList>
    </citation>
    <scope>NUCLEOTIDE SEQUENCE [LARGE SCALE GENOMIC DNA]</scope>
    <source>
        <strain evidence="3 5">GY080</strain>
    </source>
</reference>
<feature type="domain" description="N-acetyltransferase" evidence="1">
    <location>
        <begin position="67"/>
        <end position="120"/>
    </location>
</feature>
<dbReference type="GO" id="GO:0016747">
    <property type="term" value="F:acyltransferase activity, transferring groups other than amino-acyl groups"/>
    <property type="evidence" value="ECO:0007669"/>
    <property type="project" value="InterPro"/>
</dbReference>
<dbReference type="EMBL" id="LQCI01000032">
    <property type="protein sequence ID" value="KZB82731.1"/>
    <property type="molecule type" value="Genomic_DNA"/>
</dbReference>
<dbReference type="SUPFAM" id="SSF55729">
    <property type="entry name" value="Acyl-CoA N-acyltransferases (Nat)"/>
    <property type="match status" value="1"/>
</dbReference>
<dbReference type="Gene3D" id="3.40.630.30">
    <property type="match status" value="1"/>
</dbReference>
<gene>
    <name evidence="3" type="ORF">ATP06_0238000</name>
    <name evidence="2" type="ORF">AVL48_37570</name>
</gene>
<dbReference type="InterPro" id="IPR000182">
    <property type="entry name" value="GNAT_dom"/>
</dbReference>
<evidence type="ECO:0000313" key="3">
    <source>
        <dbReference type="EMBL" id="OKA03092.1"/>
    </source>
</evidence>
<comment type="caution">
    <text evidence="2">The sequence shown here is derived from an EMBL/GenBank/DDBJ whole genome shotgun (WGS) entry which is preliminary data.</text>
</comment>
<keyword evidence="5" id="KW-1185">Reference proteome</keyword>
<evidence type="ECO:0000313" key="5">
    <source>
        <dbReference type="Proteomes" id="UP000186883"/>
    </source>
</evidence>
<protein>
    <recommendedName>
        <fullName evidence="1">N-acetyltransferase domain-containing protein</fullName>
    </recommendedName>
</protein>
<name>A0A154MDW2_9PSEU</name>
<accession>A0A154MDW2</accession>
<evidence type="ECO:0000259" key="1">
    <source>
        <dbReference type="Pfam" id="PF00583"/>
    </source>
</evidence>
<evidence type="ECO:0000313" key="2">
    <source>
        <dbReference type="EMBL" id="KZB82731.1"/>
    </source>
</evidence>
<dbReference type="Proteomes" id="UP000076321">
    <property type="component" value="Unassembled WGS sequence"/>
</dbReference>
<evidence type="ECO:0000313" key="4">
    <source>
        <dbReference type="Proteomes" id="UP000076321"/>
    </source>
</evidence>
<dbReference type="AlphaFoldDB" id="A0A154MDW2"/>
<dbReference type="Pfam" id="PF00583">
    <property type="entry name" value="Acetyltransf_1"/>
    <property type="match status" value="1"/>
</dbReference>
<dbReference type="EMBL" id="LOBU02000050">
    <property type="protein sequence ID" value="OKA03092.1"/>
    <property type="molecule type" value="Genomic_DNA"/>
</dbReference>
<dbReference type="InterPro" id="IPR016181">
    <property type="entry name" value="Acyl_CoA_acyltransferase"/>
</dbReference>
<reference evidence="2 4" key="1">
    <citation type="submission" date="2015-12" db="EMBL/GenBank/DDBJ databases">
        <title>Amycolatopsis regifaucium genome sequencing and assembly.</title>
        <authorList>
            <person name="Mayilraj S."/>
        </authorList>
    </citation>
    <scope>NUCLEOTIDE SEQUENCE [LARGE SCALE GENOMIC DNA]</scope>
    <source>
        <strain evidence="2 4">GY080</strain>
    </source>
</reference>
<sequence>MAGYSHRYGTSSFICTACRDAGGPDAGEWITINPDLPHQLRPDQVDGLKISLVVVPPDSPAGAGQIQLVHQGEVYGYIALALCGTCRRAVVQYLEVAEARRRRGVGRVLVAAARARCEGYLVTTAPLGTDPACTRFWAQVGLLGPPRPRPCRCQVDAGITGEGWETEAHLANLGRPIERDPISPRAIRRLFGGPPTS</sequence>
<dbReference type="Proteomes" id="UP000186883">
    <property type="component" value="Unassembled WGS sequence"/>
</dbReference>